<dbReference type="Pfam" id="PF01237">
    <property type="entry name" value="Oxysterol_BP"/>
    <property type="match status" value="1"/>
</dbReference>
<evidence type="ECO:0000313" key="7">
    <source>
        <dbReference type="Proteomes" id="UP001154282"/>
    </source>
</evidence>
<dbReference type="SUPFAM" id="SSF144000">
    <property type="entry name" value="Oxysterol-binding protein-like"/>
    <property type="match status" value="1"/>
</dbReference>
<evidence type="ECO:0000256" key="4">
    <source>
        <dbReference type="ARBA" id="ARBA00023121"/>
    </source>
</evidence>
<gene>
    <name evidence="6" type="ORF">LITE_LOCUS46796</name>
</gene>
<dbReference type="EMBL" id="CAMGYJ010000010">
    <property type="protein sequence ID" value="CAI0553311.1"/>
    <property type="molecule type" value="Genomic_DNA"/>
</dbReference>
<dbReference type="GO" id="GO:0006869">
    <property type="term" value="P:lipid transport"/>
    <property type="evidence" value="ECO:0007669"/>
    <property type="project" value="UniProtKB-KW"/>
</dbReference>
<dbReference type="GO" id="GO:0032934">
    <property type="term" value="F:sterol binding"/>
    <property type="evidence" value="ECO:0007669"/>
    <property type="project" value="TreeGrafter"/>
</dbReference>
<dbReference type="InterPro" id="IPR000648">
    <property type="entry name" value="Oxysterol-bd"/>
</dbReference>
<dbReference type="PROSITE" id="PS01013">
    <property type="entry name" value="OSBP"/>
    <property type="match status" value="1"/>
</dbReference>
<comment type="function">
    <text evidence="1">May be involved in the transport of sterols.</text>
</comment>
<dbReference type="PANTHER" id="PTHR10972">
    <property type="entry name" value="OXYSTEROL-BINDING PROTEIN-RELATED"/>
    <property type="match status" value="1"/>
</dbReference>
<reference evidence="6" key="1">
    <citation type="submission" date="2022-08" db="EMBL/GenBank/DDBJ databases">
        <authorList>
            <person name="Gutierrez-Valencia J."/>
        </authorList>
    </citation>
    <scope>NUCLEOTIDE SEQUENCE</scope>
</reference>
<keyword evidence="4" id="KW-0446">Lipid-binding</keyword>
<protein>
    <recommendedName>
        <fullName evidence="8">Oxysterol-binding protein</fullName>
    </recommendedName>
</protein>
<evidence type="ECO:0008006" key="8">
    <source>
        <dbReference type="Google" id="ProtNLM"/>
    </source>
</evidence>
<dbReference type="AlphaFoldDB" id="A0AAV0R846"/>
<dbReference type="InterPro" id="IPR018494">
    <property type="entry name" value="Oxysterol-bd_CS"/>
</dbReference>
<evidence type="ECO:0000256" key="2">
    <source>
        <dbReference type="ARBA" id="ARBA00008842"/>
    </source>
</evidence>
<dbReference type="PANTHER" id="PTHR10972:SF102">
    <property type="entry name" value="OXYSTEROL-BINDING PROTEIN"/>
    <property type="match status" value="1"/>
</dbReference>
<keyword evidence="7" id="KW-1185">Reference proteome</keyword>
<dbReference type="GO" id="GO:0005829">
    <property type="term" value="C:cytosol"/>
    <property type="evidence" value="ECO:0007669"/>
    <property type="project" value="TreeGrafter"/>
</dbReference>
<evidence type="ECO:0000313" key="6">
    <source>
        <dbReference type="EMBL" id="CAI0553311.1"/>
    </source>
</evidence>
<keyword evidence="3" id="KW-0445">Lipid transport</keyword>
<dbReference type="Gene3D" id="3.30.70.3490">
    <property type="match status" value="1"/>
</dbReference>
<evidence type="ECO:0000256" key="1">
    <source>
        <dbReference type="ARBA" id="ARBA00003361"/>
    </source>
</evidence>
<dbReference type="GO" id="GO:0016020">
    <property type="term" value="C:membrane"/>
    <property type="evidence" value="ECO:0007669"/>
    <property type="project" value="TreeGrafter"/>
</dbReference>
<evidence type="ECO:0000256" key="5">
    <source>
        <dbReference type="RuleBase" id="RU003844"/>
    </source>
</evidence>
<keyword evidence="3" id="KW-0813">Transport</keyword>
<dbReference type="FunFam" id="2.40.160.120:FF:000011">
    <property type="entry name" value="Oxysterol-binding protein-related protein 4C"/>
    <property type="match status" value="1"/>
</dbReference>
<dbReference type="InterPro" id="IPR037239">
    <property type="entry name" value="OSBP_sf"/>
</dbReference>
<dbReference type="FunFam" id="3.30.70.3490:FF:000007">
    <property type="entry name" value="Oxysterol-binding protein-related protein 4B"/>
    <property type="match status" value="1"/>
</dbReference>
<evidence type="ECO:0000256" key="3">
    <source>
        <dbReference type="ARBA" id="ARBA00023055"/>
    </source>
</evidence>
<proteinExistence type="inferred from homology"/>
<comment type="similarity">
    <text evidence="2 5">Belongs to the OSBP family.</text>
</comment>
<sequence length="422" mass="47490">MEIGIDKPIQRVNNGDQRWKDEREVQQPLQEVLVLTKPLMVADRPAGDHSDDDDDVEYRTPNLVQRVLSLFKNVRPGSDLTTFQLPPSFNYPKSQLQAYGEMVYCAGKDILSDCSSTKCDPLERFTRVVGWSISMNRPGIIGLVPYNPVLGETHHVSSRSLNVRLEQVSHRPPVTALHATDHRHGVDMLWFQRPVPKFQGTRVEVEVQGKRTLKLVEHGETYVMNSPNMTIRFIPPAVDWTGTVKVSCRETGYEAELNYSTSSFFGRRSSAKHSVTGKIYKTSPPPDASPTPGNNYKLLYTFTVKIRDPNGGGERVIYNAKEVASKLKAPILKDPQSVLPSESALVWSEVSRGILSRDWEKAKEAKRAVEEKQRDMAKARRSRGEVWVPKYFTPSSNGGDDDPYEYSPIETLVPPAPIVVPF</sequence>
<dbReference type="Proteomes" id="UP001154282">
    <property type="component" value="Unassembled WGS sequence"/>
</dbReference>
<organism evidence="6 7">
    <name type="scientific">Linum tenue</name>
    <dbReference type="NCBI Taxonomy" id="586396"/>
    <lineage>
        <taxon>Eukaryota</taxon>
        <taxon>Viridiplantae</taxon>
        <taxon>Streptophyta</taxon>
        <taxon>Embryophyta</taxon>
        <taxon>Tracheophyta</taxon>
        <taxon>Spermatophyta</taxon>
        <taxon>Magnoliopsida</taxon>
        <taxon>eudicotyledons</taxon>
        <taxon>Gunneridae</taxon>
        <taxon>Pentapetalae</taxon>
        <taxon>rosids</taxon>
        <taxon>fabids</taxon>
        <taxon>Malpighiales</taxon>
        <taxon>Linaceae</taxon>
        <taxon>Linum</taxon>
    </lineage>
</organism>
<dbReference type="Gene3D" id="2.40.160.120">
    <property type="match status" value="1"/>
</dbReference>
<name>A0AAV0R846_9ROSI</name>
<accession>A0AAV0R846</accession>
<comment type="caution">
    <text evidence="6">The sequence shown here is derived from an EMBL/GenBank/DDBJ whole genome shotgun (WGS) entry which is preliminary data.</text>
</comment>